<protein>
    <recommendedName>
        <fullName evidence="10">Cytochrome P450</fullName>
    </recommendedName>
</protein>
<reference evidence="8" key="1">
    <citation type="submission" date="2021-07" db="EMBL/GenBank/DDBJ databases">
        <authorList>
            <person name="Branca A.L. A."/>
        </authorList>
    </citation>
    <scope>NUCLEOTIDE SEQUENCE</scope>
</reference>
<gene>
    <name evidence="8" type="ORF">PSALAMII_LOCUS5663</name>
</gene>
<dbReference type="InterPro" id="IPR001128">
    <property type="entry name" value="Cyt_P450"/>
</dbReference>
<keyword evidence="4" id="KW-0479">Metal-binding</keyword>
<dbReference type="PRINTS" id="PR00463">
    <property type="entry name" value="EP450I"/>
</dbReference>
<evidence type="ECO:0000256" key="3">
    <source>
        <dbReference type="ARBA" id="ARBA00022617"/>
    </source>
</evidence>
<sequence>MIFAILAVVLKWHETYGPIISVYLGQQRVIILGSYDCVHKLLINRGALYSSRPEYYIEGVGSHFHSVALPYGRQWRRQREIINSFLSPRHCKSYRILQDLESKQLVQ</sequence>
<dbReference type="GO" id="GO:0005506">
    <property type="term" value="F:iron ion binding"/>
    <property type="evidence" value="ECO:0007669"/>
    <property type="project" value="InterPro"/>
</dbReference>
<dbReference type="SUPFAM" id="SSF48264">
    <property type="entry name" value="Cytochrome P450"/>
    <property type="match status" value="1"/>
</dbReference>
<dbReference type="InterPro" id="IPR002401">
    <property type="entry name" value="Cyt_P450_E_grp-I"/>
</dbReference>
<evidence type="ECO:0000313" key="8">
    <source>
        <dbReference type="EMBL" id="CAG8377599.1"/>
    </source>
</evidence>
<keyword evidence="3" id="KW-0349">Heme</keyword>
<accession>A0A9W4NGZ9</accession>
<dbReference type="AlphaFoldDB" id="A0A9W4NGZ9"/>
<keyword evidence="7" id="KW-0503">Monooxygenase</keyword>
<evidence type="ECO:0000256" key="4">
    <source>
        <dbReference type="ARBA" id="ARBA00022723"/>
    </source>
</evidence>
<dbReference type="Gene3D" id="1.10.630.10">
    <property type="entry name" value="Cytochrome P450"/>
    <property type="match status" value="1"/>
</dbReference>
<dbReference type="GO" id="GO:0020037">
    <property type="term" value="F:heme binding"/>
    <property type="evidence" value="ECO:0007669"/>
    <property type="project" value="InterPro"/>
</dbReference>
<evidence type="ECO:0000256" key="5">
    <source>
        <dbReference type="ARBA" id="ARBA00023002"/>
    </source>
</evidence>
<comment type="caution">
    <text evidence="8">The sequence shown here is derived from an EMBL/GenBank/DDBJ whole genome shotgun (WGS) entry which is preliminary data.</text>
</comment>
<evidence type="ECO:0008006" key="10">
    <source>
        <dbReference type="Google" id="ProtNLM"/>
    </source>
</evidence>
<evidence type="ECO:0000256" key="1">
    <source>
        <dbReference type="ARBA" id="ARBA00001971"/>
    </source>
</evidence>
<comment type="cofactor">
    <cofactor evidence="1">
        <name>heme</name>
        <dbReference type="ChEBI" id="CHEBI:30413"/>
    </cofactor>
</comment>
<name>A0A9W4NGZ9_9EURO</name>
<organism evidence="8 9">
    <name type="scientific">Penicillium salamii</name>
    <dbReference type="NCBI Taxonomy" id="1612424"/>
    <lineage>
        <taxon>Eukaryota</taxon>
        <taxon>Fungi</taxon>
        <taxon>Dikarya</taxon>
        <taxon>Ascomycota</taxon>
        <taxon>Pezizomycotina</taxon>
        <taxon>Eurotiomycetes</taxon>
        <taxon>Eurotiomycetidae</taxon>
        <taxon>Eurotiales</taxon>
        <taxon>Aspergillaceae</taxon>
        <taxon>Penicillium</taxon>
    </lineage>
</organism>
<evidence type="ECO:0000256" key="2">
    <source>
        <dbReference type="ARBA" id="ARBA00010617"/>
    </source>
</evidence>
<proteinExistence type="inferred from homology"/>
<evidence type="ECO:0000256" key="7">
    <source>
        <dbReference type="ARBA" id="ARBA00023033"/>
    </source>
</evidence>
<dbReference type="GO" id="GO:0016705">
    <property type="term" value="F:oxidoreductase activity, acting on paired donors, with incorporation or reduction of molecular oxygen"/>
    <property type="evidence" value="ECO:0007669"/>
    <property type="project" value="InterPro"/>
</dbReference>
<dbReference type="Pfam" id="PF00067">
    <property type="entry name" value="p450"/>
    <property type="match status" value="1"/>
</dbReference>
<dbReference type="InterPro" id="IPR050364">
    <property type="entry name" value="Cytochrome_P450_fung"/>
</dbReference>
<comment type="similarity">
    <text evidence="2">Belongs to the cytochrome P450 family.</text>
</comment>
<dbReference type="PANTHER" id="PTHR46300">
    <property type="entry name" value="P450, PUTATIVE (EUROFUNG)-RELATED-RELATED"/>
    <property type="match status" value="1"/>
</dbReference>
<dbReference type="InterPro" id="IPR036396">
    <property type="entry name" value="Cyt_P450_sf"/>
</dbReference>
<keyword evidence="5" id="KW-0560">Oxidoreductase</keyword>
<keyword evidence="6" id="KW-0408">Iron</keyword>
<dbReference type="GO" id="GO:0004497">
    <property type="term" value="F:monooxygenase activity"/>
    <property type="evidence" value="ECO:0007669"/>
    <property type="project" value="UniProtKB-KW"/>
</dbReference>
<evidence type="ECO:0000313" key="9">
    <source>
        <dbReference type="Proteomes" id="UP001152646"/>
    </source>
</evidence>
<evidence type="ECO:0000256" key="6">
    <source>
        <dbReference type="ARBA" id="ARBA00023004"/>
    </source>
</evidence>
<dbReference type="OrthoDB" id="1470350at2759"/>
<dbReference type="GO" id="GO:0043386">
    <property type="term" value="P:mycotoxin biosynthetic process"/>
    <property type="evidence" value="ECO:0007669"/>
    <property type="project" value="UniProtKB-ARBA"/>
</dbReference>
<dbReference type="EMBL" id="CAJVPA010000184">
    <property type="protein sequence ID" value="CAG8377599.1"/>
    <property type="molecule type" value="Genomic_DNA"/>
</dbReference>
<dbReference type="Proteomes" id="UP001152646">
    <property type="component" value="Unassembled WGS sequence"/>
</dbReference>
<dbReference type="PANTHER" id="PTHR46300:SF1">
    <property type="entry name" value="P450, PUTATIVE (EUROFUNG)-RELATED"/>
    <property type="match status" value="1"/>
</dbReference>